<evidence type="ECO:0000256" key="4">
    <source>
        <dbReference type="SAM" id="MobiDB-lite"/>
    </source>
</evidence>
<dbReference type="InterPro" id="IPR013656">
    <property type="entry name" value="PAS_4"/>
</dbReference>
<evidence type="ECO:0000313" key="7">
    <source>
        <dbReference type="EMBL" id="GEM12442.1"/>
    </source>
</evidence>
<feature type="region of interest" description="Disordered" evidence="4">
    <location>
        <begin position="842"/>
        <end position="861"/>
    </location>
</feature>
<dbReference type="PANTHER" id="PTHR43547">
    <property type="entry name" value="TWO-COMPONENT HISTIDINE KINASE"/>
    <property type="match status" value="1"/>
</dbReference>
<dbReference type="InterPro" id="IPR001789">
    <property type="entry name" value="Sig_transdc_resp-reg_receiver"/>
</dbReference>
<dbReference type="Gene3D" id="3.30.565.10">
    <property type="entry name" value="Histidine kinase-like ATPase, C-terminal domain"/>
    <property type="match status" value="2"/>
</dbReference>
<dbReference type="Gene3D" id="3.30.450.20">
    <property type="entry name" value="PAS domain"/>
    <property type="match status" value="2"/>
</dbReference>
<dbReference type="CDD" id="cd00130">
    <property type="entry name" value="PAS"/>
    <property type="match status" value="1"/>
</dbReference>
<dbReference type="Pfam" id="PF00072">
    <property type="entry name" value="Response_reg"/>
    <property type="match status" value="2"/>
</dbReference>
<dbReference type="Pfam" id="PF08448">
    <property type="entry name" value="PAS_4"/>
    <property type="match status" value="1"/>
</dbReference>
<dbReference type="InterPro" id="IPR000014">
    <property type="entry name" value="PAS"/>
</dbReference>
<dbReference type="InterPro" id="IPR005467">
    <property type="entry name" value="His_kinase_dom"/>
</dbReference>
<name>A0A511KQ02_RHOTO</name>
<dbReference type="InterPro" id="IPR035965">
    <property type="entry name" value="PAS-like_dom_sf"/>
</dbReference>
<comment type="caution">
    <text evidence="7">The sequence shown here is derived from an EMBL/GenBank/DDBJ whole genome shotgun (WGS) entry which is preliminary data.</text>
</comment>
<dbReference type="Gene3D" id="1.10.287.130">
    <property type="match status" value="2"/>
</dbReference>
<dbReference type="SUPFAM" id="SSF52172">
    <property type="entry name" value="CheY-like"/>
    <property type="match status" value="2"/>
</dbReference>
<dbReference type="InterPro" id="IPR036097">
    <property type="entry name" value="HisK_dim/P_sf"/>
</dbReference>
<dbReference type="SUPFAM" id="SSF55785">
    <property type="entry name" value="PYP-like sensor domain (PAS domain)"/>
    <property type="match status" value="1"/>
</dbReference>
<feature type="modified residue" description="4-aspartylphosphate" evidence="2">
    <location>
        <position position="1356"/>
    </location>
</feature>
<dbReference type="NCBIfam" id="TIGR00229">
    <property type="entry name" value="sensory_box"/>
    <property type="match status" value="1"/>
</dbReference>
<dbReference type="EMBL" id="BJWK01000021">
    <property type="protein sequence ID" value="GEM12442.1"/>
    <property type="molecule type" value="Genomic_DNA"/>
</dbReference>
<dbReference type="CDD" id="cd16922">
    <property type="entry name" value="HATPase_EvgS-ArcB-TorS-like"/>
    <property type="match status" value="1"/>
</dbReference>
<keyword evidence="1 2" id="KW-0597">Phosphoprotein</keyword>
<reference evidence="7 8" key="1">
    <citation type="submission" date="2019-07" db="EMBL/GenBank/DDBJ databases">
        <title>Rhodotorula toruloides NBRC10032 genome sequencing.</title>
        <authorList>
            <person name="Shida Y."/>
            <person name="Takaku H."/>
            <person name="Ogasawara W."/>
            <person name="Mori K."/>
        </authorList>
    </citation>
    <scope>NUCLEOTIDE SEQUENCE [LARGE SCALE GENOMIC DNA]</scope>
    <source>
        <strain evidence="7 8">NBRC10032</strain>
    </source>
</reference>
<dbReference type="SUPFAM" id="SSF55874">
    <property type="entry name" value="ATPase domain of HSP90 chaperone/DNA topoisomerase II/histidine kinase"/>
    <property type="match status" value="2"/>
</dbReference>
<feature type="region of interest" description="Disordered" evidence="4">
    <location>
        <begin position="1274"/>
        <end position="1294"/>
    </location>
</feature>
<dbReference type="SMART" id="SM00388">
    <property type="entry name" value="HisKA"/>
    <property type="match status" value="2"/>
</dbReference>
<feature type="compositionally biased region" description="Low complexity" evidence="4">
    <location>
        <begin position="1274"/>
        <end position="1288"/>
    </location>
</feature>
<dbReference type="SUPFAM" id="SSF47384">
    <property type="entry name" value="Homodimeric domain of signal transducing histidine kinase"/>
    <property type="match status" value="2"/>
</dbReference>
<dbReference type="PROSITE" id="PS50110">
    <property type="entry name" value="RESPONSE_REGULATORY"/>
    <property type="match status" value="2"/>
</dbReference>
<dbReference type="Pfam" id="PF00512">
    <property type="entry name" value="HisKA"/>
    <property type="match status" value="1"/>
</dbReference>
<dbReference type="InterPro" id="IPR003594">
    <property type="entry name" value="HATPase_dom"/>
</dbReference>
<evidence type="ECO:0000256" key="3">
    <source>
        <dbReference type="SAM" id="Coils"/>
    </source>
</evidence>
<feature type="modified residue" description="4-aspartylphosphate" evidence="2">
    <location>
        <position position="1986"/>
    </location>
</feature>
<dbReference type="SMART" id="SM00448">
    <property type="entry name" value="REC"/>
    <property type="match status" value="2"/>
</dbReference>
<keyword evidence="7" id="KW-0808">Transferase</keyword>
<feature type="coiled-coil region" evidence="3">
    <location>
        <begin position="1566"/>
        <end position="1593"/>
    </location>
</feature>
<evidence type="ECO:0000256" key="2">
    <source>
        <dbReference type="PROSITE-ProRule" id="PRU00169"/>
    </source>
</evidence>
<feature type="region of interest" description="Disordered" evidence="4">
    <location>
        <begin position="367"/>
        <end position="420"/>
    </location>
</feature>
<evidence type="ECO:0000256" key="1">
    <source>
        <dbReference type="ARBA" id="ARBA00022553"/>
    </source>
</evidence>
<feature type="domain" description="Response regulatory" evidence="6">
    <location>
        <begin position="1308"/>
        <end position="1423"/>
    </location>
</feature>
<feature type="compositionally biased region" description="Polar residues" evidence="4">
    <location>
        <begin position="367"/>
        <end position="386"/>
    </location>
</feature>
<dbReference type="SMART" id="SM00387">
    <property type="entry name" value="HATPase_c"/>
    <property type="match status" value="2"/>
</dbReference>
<feature type="region of interest" description="Disordered" evidence="4">
    <location>
        <begin position="229"/>
        <end position="291"/>
    </location>
</feature>
<feature type="domain" description="Histidine kinase" evidence="5">
    <location>
        <begin position="997"/>
        <end position="1218"/>
    </location>
</feature>
<dbReference type="OrthoDB" id="60033at2759"/>
<evidence type="ECO:0000259" key="6">
    <source>
        <dbReference type="PROSITE" id="PS50110"/>
    </source>
</evidence>
<evidence type="ECO:0000313" key="8">
    <source>
        <dbReference type="Proteomes" id="UP000321518"/>
    </source>
</evidence>
<dbReference type="InterPro" id="IPR011006">
    <property type="entry name" value="CheY-like_superfamily"/>
</dbReference>
<dbReference type="Gene3D" id="3.40.50.2300">
    <property type="match status" value="2"/>
</dbReference>
<dbReference type="InterPro" id="IPR004358">
    <property type="entry name" value="Sig_transdc_His_kin-like_C"/>
</dbReference>
<feature type="region of interest" description="Disordered" evidence="4">
    <location>
        <begin position="811"/>
        <end position="830"/>
    </location>
</feature>
<feature type="region of interest" description="Disordered" evidence="4">
    <location>
        <begin position="306"/>
        <end position="332"/>
    </location>
</feature>
<keyword evidence="3" id="KW-0175">Coiled coil</keyword>
<feature type="compositionally biased region" description="Low complexity" evidence="4">
    <location>
        <begin position="817"/>
        <end position="830"/>
    </location>
</feature>
<sequence length="2066" mass="225208">MGQPHRPRTSGGASQLAQLPLLTFLNASPSPSLVLPLAPLVDALRTRQAQPALVSPTKTPLWNGHAAPVSLAGASQTAGSGIGGEQVKGVVVSTTTSPDALPSMVEMLNVETPLANSAEAPVTSGGDYFSLTTYVQPLPLPLPAISSSSISSVSTASTFSSIDSLVSPISVTSDDKPITPLTDVDDLDTAMSSLPTFSAVPDPAHALLEKLLPALHPIYRNEAWRNLESTTRRNSGATRPNMSGPTVVPRARGSISRRWNRRASGASTRRRRSTDEEDSFVTGATPAGFAQPNLRTASLLGTVEEEWNGMDTDDEDGESTSELDETDYDDDDDDLSESVYAFLAAADHTALLAFVLDLVEDMELSTPTLAGQPYSPGSISPTSTPASGDEVRYSSTGSGLPRSSFTFGTAPRIPTRVGQRAPHTCRLDDFVISATICPAPGSSSSFDITPTHPQSSSTTPAGFLILTIPPPTPPLNVSTWPPRNTHLMIRGSRTASGQSASIFTTAAPPTNPMPADASLGNVYQSPSAEAAVKLQSLHPPHSPTSVPVESDIVVAPRPDPWFACLGETEMGVRIRNHPWHETAVGPIEQWPPELRTMVASILASPFRECILWGPEYTILYNDHYIETAGEKHPALLGLPCKEGWKEIWDGLDGIAKRTMAGETCFFRDHYLAMERLGFVEETYHTFSYAPFYSHEGKALGILNLSIETTATVIAARRLATVRDLVSNTSLARTVDDFANCALRSLANNAYDLPFVALYTVSEVDRKPTKKEVRAGYDRSNRRVIKLENRGTTGIPEGHPFLVHEALVDITPPKSRQSSSSASTGTGSTTTMRDRLLDTAALSPASAAGSPAAHSSSSGSSGSISGFSAHAAFRRSEEAANGWSWPFEEACRKRDPVLVEDLGSHAERLDRSRGWSYPARQAVVLPVFVEANQAVPAAVLVLGVNSMGRYDHLLETFHNLVARHVAIGLFAVLAAEQDRKRAEELVRLDRAKSSFFSSISHELRTPLTLILGPLEDILSGSEKDKLDPVQRDKLQLVQRHSNRLLTMVNKLLDFSSIEGGRMNFKYRPVQIGPLTRDIAILFRDAIERTKIKYTVECDDDPADCLPIYMSPDIWEKICFNLIGNSFKYCIKGEITVTLRSTRAEAVLSVKDTGIGIPESELGKIFERFHRIEANSRMATGTGIGLALTLELVKLVGGQLEVESELGEGSVFTVRLQRGHTHLPIGQVDHTPEDTDFVAQFQNRNLAFVEDAASWRYDAEAEAALEMVPMSSDSSAGGIIAGSEHGNSSGSGSGEDYLSGPDVLSLKNRTVVLVDDSRDLRTYISSLLSKHFNVVAFGDPRDALNYINSSPPSLVLTDAMMPYISGRELTSIIRRNPQTALIPIIMVSAQAGTEARAEALEGGVDDYLAKPFQARELLARVRVHLQLGLMRVELERRVEERTRALIESEARNRALAEKYSMLSTVSPVGVIQISRRGEILYGNPRWYEIVGMPINRPLSEWIELVTPEDMSKVMHLWKLATEGGTAETSERQFRFTNGRWAQLEIRASTEVGLPDGYVGALTDITRQKEVEMLHIREVEQRAADAEENRRNTEMFLDMSSHELRNPLSGVWQNAEVVSASLERYVELLDNLRQGRSVSHDDLDELYNEMLENVEAVESIILCASHQGRIADDILNVSKLNMGLLTVNLMPFELVSRMKDVLRAFEVECSQKSIALRLRAGDSVKALGAEWIRADPSRLHQILLNFLTNSIKYTADSTDRRIVVHVEAYETEPPLKPQAMRVSQPLPAQLANGVWVVVAVEDTGRGLSEEELKRLFARFSQAKPSSDQYGGSGLGLYVSKKLVELHRGFIEVQSELGVGSIFSFAIPAERASPPADPVAIPTVPALAMVPTARSTKRPLTASNDVTKASKSTKISQSPQLEAVADRPIRILVVEDNLVNQKVLLRQLKSAGYDVTVVNNGQEALDALAADAKQTSESNSPSLFAAVIMDVQMPVKTGLEAVRELRDWEQTGQISHRYPVCAVTGNAREAQQSECLAAGYDDVATKPYRLEDVLAKISRMTGLPTPKPSK</sequence>
<dbReference type="Pfam" id="PF02518">
    <property type="entry name" value="HATPase_c"/>
    <property type="match status" value="2"/>
</dbReference>
<dbReference type="Proteomes" id="UP000321518">
    <property type="component" value="Unassembled WGS sequence"/>
</dbReference>
<dbReference type="CDD" id="cd00082">
    <property type="entry name" value="HisKA"/>
    <property type="match status" value="2"/>
</dbReference>
<keyword evidence="7" id="KW-0418">Kinase</keyword>
<gene>
    <name evidence="7" type="ORF">Rt10032_c21g6459</name>
</gene>
<dbReference type="PRINTS" id="PR00344">
    <property type="entry name" value="BCTRLSENSOR"/>
</dbReference>
<feature type="domain" description="Response regulatory" evidence="6">
    <location>
        <begin position="1926"/>
        <end position="2057"/>
    </location>
</feature>
<feature type="compositionally biased region" description="Polar residues" evidence="4">
    <location>
        <begin position="229"/>
        <end position="244"/>
    </location>
</feature>
<dbReference type="PANTHER" id="PTHR43547:SF2">
    <property type="entry name" value="HYBRID SIGNAL TRANSDUCTION HISTIDINE KINASE C"/>
    <property type="match status" value="1"/>
</dbReference>
<protein>
    <submittedName>
        <fullName evidence="7">Two-component system, OmpR family, sensor histidine kinase VicK</fullName>
    </submittedName>
</protein>
<feature type="domain" description="Histidine kinase" evidence="5">
    <location>
        <begin position="1596"/>
        <end position="1867"/>
    </location>
</feature>
<feature type="compositionally biased region" description="Polar residues" evidence="4">
    <location>
        <begin position="393"/>
        <end position="407"/>
    </location>
</feature>
<dbReference type="PROSITE" id="PS50109">
    <property type="entry name" value="HIS_KIN"/>
    <property type="match status" value="2"/>
</dbReference>
<dbReference type="InterPro" id="IPR003661">
    <property type="entry name" value="HisK_dim/P_dom"/>
</dbReference>
<accession>A0A511KQ02</accession>
<evidence type="ECO:0000259" key="5">
    <source>
        <dbReference type="PROSITE" id="PS50109"/>
    </source>
</evidence>
<dbReference type="CDD" id="cd17546">
    <property type="entry name" value="REC_hyHK_CKI1_RcsC-like"/>
    <property type="match status" value="1"/>
</dbReference>
<dbReference type="FunFam" id="1.10.287.130:FF:000045">
    <property type="entry name" value="Two-component system sensor histidine kinase/response regulator"/>
    <property type="match status" value="1"/>
</dbReference>
<organism evidence="7 8">
    <name type="scientific">Rhodotorula toruloides</name>
    <name type="common">Yeast</name>
    <name type="synonym">Rhodosporidium toruloides</name>
    <dbReference type="NCBI Taxonomy" id="5286"/>
    <lineage>
        <taxon>Eukaryota</taxon>
        <taxon>Fungi</taxon>
        <taxon>Dikarya</taxon>
        <taxon>Basidiomycota</taxon>
        <taxon>Pucciniomycotina</taxon>
        <taxon>Microbotryomycetes</taxon>
        <taxon>Sporidiobolales</taxon>
        <taxon>Sporidiobolaceae</taxon>
        <taxon>Rhodotorula</taxon>
    </lineage>
</organism>
<dbReference type="InterPro" id="IPR036890">
    <property type="entry name" value="HATPase_C_sf"/>
</dbReference>
<proteinExistence type="predicted"/>
<dbReference type="GO" id="GO:0000155">
    <property type="term" value="F:phosphorelay sensor kinase activity"/>
    <property type="evidence" value="ECO:0007669"/>
    <property type="project" value="InterPro"/>
</dbReference>